<gene>
    <name evidence="4" type="ORF">CLV75_3053</name>
</gene>
<organism evidence="4 5">
    <name type="scientific">Ruegeria conchae</name>
    <dbReference type="NCBI Taxonomy" id="981384"/>
    <lineage>
        <taxon>Bacteria</taxon>
        <taxon>Pseudomonadati</taxon>
        <taxon>Pseudomonadota</taxon>
        <taxon>Alphaproteobacteria</taxon>
        <taxon>Rhodobacterales</taxon>
        <taxon>Roseobacteraceae</taxon>
        <taxon>Ruegeria</taxon>
    </lineage>
</organism>
<dbReference type="Pfam" id="PF01627">
    <property type="entry name" value="Hpt"/>
    <property type="match status" value="1"/>
</dbReference>
<dbReference type="RefSeq" id="WP_010442959.1">
    <property type="nucleotide sequence ID" value="NZ_AEYW01000022.1"/>
</dbReference>
<dbReference type="Proteomes" id="UP000271700">
    <property type="component" value="Unassembled WGS sequence"/>
</dbReference>
<sequence length="116" mass="12831">MQPQEGGMIQWSRVRQLRDEVGAEEFDVVVDIFLDEVQEVIKKLRDDTARIEIEQNLHFLKGSALSLGFDSFSKLCQDGERRAAAGDGAAVDLGEICTAFDASKALFQEGLAENLL</sequence>
<evidence type="ECO:0000313" key="5">
    <source>
        <dbReference type="Proteomes" id="UP000271700"/>
    </source>
</evidence>
<dbReference type="InterPro" id="IPR008207">
    <property type="entry name" value="Sig_transdc_His_kin_Hpt_dom"/>
</dbReference>
<feature type="modified residue" description="Phosphohistidine" evidence="2">
    <location>
        <position position="58"/>
    </location>
</feature>
<proteinExistence type="predicted"/>
<dbReference type="STRING" id="981384.GCA_000192475_00584"/>
<evidence type="ECO:0000313" key="4">
    <source>
        <dbReference type="EMBL" id="RLK03674.1"/>
    </source>
</evidence>
<dbReference type="InterPro" id="IPR036641">
    <property type="entry name" value="HPT_dom_sf"/>
</dbReference>
<feature type="domain" description="HPt" evidence="3">
    <location>
        <begin position="18"/>
        <end position="114"/>
    </location>
</feature>
<keyword evidence="5" id="KW-1185">Reference proteome</keyword>
<comment type="caution">
    <text evidence="4">The sequence shown here is derived from an EMBL/GenBank/DDBJ whole genome shotgun (WGS) entry which is preliminary data.</text>
</comment>
<evidence type="ECO:0000256" key="2">
    <source>
        <dbReference type="PROSITE-ProRule" id="PRU00110"/>
    </source>
</evidence>
<dbReference type="PROSITE" id="PS50894">
    <property type="entry name" value="HPT"/>
    <property type="match status" value="1"/>
</dbReference>
<name>A0A497ZBX3_9RHOB</name>
<evidence type="ECO:0000256" key="1">
    <source>
        <dbReference type="ARBA" id="ARBA00023012"/>
    </source>
</evidence>
<reference evidence="4 5" key="1">
    <citation type="submission" date="2018-10" db="EMBL/GenBank/DDBJ databases">
        <title>Genomic Encyclopedia of Archaeal and Bacterial Type Strains, Phase II (KMG-II): from individual species to whole genera.</title>
        <authorList>
            <person name="Goeker M."/>
        </authorList>
    </citation>
    <scope>NUCLEOTIDE SEQUENCE [LARGE SCALE GENOMIC DNA]</scope>
    <source>
        <strain evidence="4 5">DSM 29317</strain>
    </source>
</reference>
<dbReference type="AlphaFoldDB" id="A0A497ZBX3"/>
<protein>
    <submittedName>
        <fullName evidence="4">Hpt domain-containing protein</fullName>
    </submittedName>
</protein>
<dbReference type="GO" id="GO:0004672">
    <property type="term" value="F:protein kinase activity"/>
    <property type="evidence" value="ECO:0007669"/>
    <property type="project" value="UniProtKB-ARBA"/>
</dbReference>
<dbReference type="Gene3D" id="1.20.120.160">
    <property type="entry name" value="HPT domain"/>
    <property type="match status" value="1"/>
</dbReference>
<dbReference type="EMBL" id="RCCT01000004">
    <property type="protein sequence ID" value="RLK03674.1"/>
    <property type="molecule type" value="Genomic_DNA"/>
</dbReference>
<accession>A0A497ZBX3</accession>
<evidence type="ECO:0000259" key="3">
    <source>
        <dbReference type="PROSITE" id="PS50894"/>
    </source>
</evidence>
<dbReference type="GO" id="GO:0000160">
    <property type="term" value="P:phosphorelay signal transduction system"/>
    <property type="evidence" value="ECO:0007669"/>
    <property type="project" value="UniProtKB-KW"/>
</dbReference>
<keyword evidence="1" id="KW-0902">Two-component regulatory system</keyword>
<keyword evidence="2" id="KW-0597">Phosphoprotein</keyword>
<dbReference type="SUPFAM" id="SSF47226">
    <property type="entry name" value="Histidine-containing phosphotransfer domain, HPT domain"/>
    <property type="match status" value="1"/>
</dbReference>